<dbReference type="InterPro" id="IPR016164">
    <property type="entry name" value="FAD-linked_Oxase-like_C"/>
</dbReference>
<evidence type="ECO:0000256" key="1">
    <source>
        <dbReference type="ARBA" id="ARBA00001974"/>
    </source>
</evidence>
<dbReference type="Gene3D" id="1.10.45.10">
    <property type="entry name" value="Vanillyl-alcohol Oxidase, Chain A, domain 4"/>
    <property type="match status" value="1"/>
</dbReference>
<dbReference type="RefSeq" id="WP_380249408.1">
    <property type="nucleotide sequence ID" value="NZ_JBHUII010000001.1"/>
</dbReference>
<dbReference type="SUPFAM" id="SSF55103">
    <property type="entry name" value="FAD-linked oxidases, C-terminal domain"/>
    <property type="match status" value="1"/>
</dbReference>
<accession>A0ABW5BDM5</accession>
<feature type="region of interest" description="Disordered" evidence="5">
    <location>
        <begin position="1"/>
        <end position="30"/>
    </location>
</feature>
<dbReference type="EMBL" id="JBHUII010000001">
    <property type="protein sequence ID" value="MFD2204187.1"/>
    <property type="molecule type" value="Genomic_DNA"/>
</dbReference>
<dbReference type="SUPFAM" id="SSF56176">
    <property type="entry name" value="FAD-binding/transporter-associated domain-like"/>
    <property type="match status" value="1"/>
</dbReference>
<evidence type="ECO:0000313" key="8">
    <source>
        <dbReference type="Proteomes" id="UP001597294"/>
    </source>
</evidence>
<evidence type="ECO:0000313" key="7">
    <source>
        <dbReference type="EMBL" id="MFD2204187.1"/>
    </source>
</evidence>
<dbReference type="PANTHER" id="PTHR11748">
    <property type="entry name" value="D-LACTATE DEHYDROGENASE"/>
    <property type="match status" value="1"/>
</dbReference>
<dbReference type="Gene3D" id="3.30.465.10">
    <property type="match status" value="1"/>
</dbReference>
<dbReference type="InterPro" id="IPR036318">
    <property type="entry name" value="FAD-bd_PCMH-like_sf"/>
</dbReference>
<evidence type="ECO:0000256" key="5">
    <source>
        <dbReference type="SAM" id="MobiDB-lite"/>
    </source>
</evidence>
<name>A0ABW5BDM5_9PROT</name>
<keyword evidence="8" id="KW-1185">Reference proteome</keyword>
<keyword evidence="4" id="KW-0560">Oxidoreductase</keyword>
<evidence type="ECO:0000259" key="6">
    <source>
        <dbReference type="PROSITE" id="PS51387"/>
    </source>
</evidence>
<dbReference type="InterPro" id="IPR016166">
    <property type="entry name" value="FAD-bd_PCMH"/>
</dbReference>
<evidence type="ECO:0000256" key="4">
    <source>
        <dbReference type="ARBA" id="ARBA00023002"/>
    </source>
</evidence>
<dbReference type="Pfam" id="PF02913">
    <property type="entry name" value="FAD-oxidase_C"/>
    <property type="match status" value="1"/>
</dbReference>
<reference evidence="8" key="1">
    <citation type="journal article" date="2019" name="Int. J. Syst. Evol. Microbiol.">
        <title>The Global Catalogue of Microorganisms (GCM) 10K type strain sequencing project: providing services to taxonomists for standard genome sequencing and annotation.</title>
        <authorList>
            <consortium name="The Broad Institute Genomics Platform"/>
            <consortium name="The Broad Institute Genome Sequencing Center for Infectious Disease"/>
            <person name="Wu L."/>
            <person name="Ma J."/>
        </authorList>
    </citation>
    <scope>NUCLEOTIDE SEQUENCE [LARGE SCALE GENOMIC DNA]</scope>
    <source>
        <strain evidence="8">CGMCC 4.7192</strain>
    </source>
</reference>
<feature type="compositionally biased region" description="Basic and acidic residues" evidence="5">
    <location>
        <begin position="21"/>
        <end position="30"/>
    </location>
</feature>
<dbReference type="InterPro" id="IPR004113">
    <property type="entry name" value="FAD-bd_oxidored_4_C"/>
</dbReference>
<protein>
    <submittedName>
        <fullName evidence="7">FAD-linked oxidase C-terminal domain-containing protein</fullName>
    </submittedName>
</protein>
<dbReference type="InterPro" id="IPR016171">
    <property type="entry name" value="Vanillyl_alc_oxidase_C-sub2"/>
</dbReference>
<comment type="caution">
    <text evidence="7">The sequence shown here is derived from an EMBL/GenBank/DDBJ whole genome shotgun (WGS) entry which is preliminary data.</text>
</comment>
<dbReference type="PROSITE" id="PS51387">
    <property type="entry name" value="FAD_PCMH"/>
    <property type="match status" value="1"/>
</dbReference>
<sequence>MGKPTLGETSAGKANVGKTNPRKENPGKINVDKTHIGIRNSGKSNSGTIGGAIACNLSGPRRIKAGAARDHFLGFSAVSGRGETFKSGGRVVKNVTGYDMMKLMAGSYGTLGVMSDITIKVLPAPNEEKTYLLHGLTDAEAMEAMKQALNSSCEISSAAHIPQPVAMTLKTLSSDQATTTFRLEGHGPSVIYRADKLEGLLKDFGAGQLIDMGDSRTLWRDLRDGAPLAGNPDHAVWRISVPPKSGSAYIESLNLEPDARYFYDWGGGLIWLSLPGGDNATRLRNNLENNAESITGHATLLMSPDGAQDQDVPNHPLGTGEHLLMRRVKENFDPKAILNPGRLFSDL</sequence>
<keyword evidence="3" id="KW-0274">FAD</keyword>
<comment type="cofactor">
    <cofactor evidence="1">
        <name>FAD</name>
        <dbReference type="ChEBI" id="CHEBI:57692"/>
    </cofactor>
</comment>
<evidence type="ECO:0000256" key="2">
    <source>
        <dbReference type="ARBA" id="ARBA00022630"/>
    </source>
</evidence>
<dbReference type="InterPro" id="IPR016169">
    <property type="entry name" value="FAD-bd_PCMH_sub2"/>
</dbReference>
<feature type="domain" description="FAD-binding PCMH-type" evidence="6">
    <location>
        <begin position="44"/>
        <end position="124"/>
    </location>
</feature>
<evidence type="ECO:0000256" key="3">
    <source>
        <dbReference type="ARBA" id="ARBA00022827"/>
    </source>
</evidence>
<keyword evidence="2" id="KW-0285">Flavoprotein</keyword>
<organism evidence="7 8">
    <name type="scientific">Kiloniella antarctica</name>
    <dbReference type="NCBI Taxonomy" id="1550907"/>
    <lineage>
        <taxon>Bacteria</taxon>
        <taxon>Pseudomonadati</taxon>
        <taxon>Pseudomonadota</taxon>
        <taxon>Alphaproteobacteria</taxon>
        <taxon>Rhodospirillales</taxon>
        <taxon>Kiloniellaceae</taxon>
        <taxon>Kiloniella</taxon>
    </lineage>
</organism>
<gene>
    <name evidence="7" type="ORF">ACFSKO_01105</name>
</gene>
<dbReference type="PANTHER" id="PTHR11748:SF103">
    <property type="entry name" value="GLYCOLATE OXIDASE SUBUNIT GLCE"/>
    <property type="match status" value="1"/>
</dbReference>
<dbReference type="Proteomes" id="UP001597294">
    <property type="component" value="Unassembled WGS sequence"/>
</dbReference>
<proteinExistence type="predicted"/>